<evidence type="ECO:0000256" key="3">
    <source>
        <dbReference type="ARBA" id="ARBA00022617"/>
    </source>
</evidence>
<comment type="similarity">
    <text evidence="9">Belongs to the peroxidase family.</text>
</comment>
<keyword evidence="4" id="KW-0479">Metal-binding</keyword>
<proteinExistence type="inferred from homology"/>
<dbReference type="AlphaFoldDB" id="A0A7S4JNG9"/>
<comment type="cofactor">
    <cofactor evidence="1">
        <name>heme b</name>
        <dbReference type="ChEBI" id="CHEBI:60344"/>
    </cofactor>
</comment>
<sequence length="368" mass="39980">MFTTDIALKVDPIYAKISRRFHDHPDQFADAFARAWYKLTHRDMGPRSKCLGMDVPPPQPWQDPVPALDYEPIGEGDADVLKDRILSSGLDPGALIKAAWASASTFRSTDFRGGANGGRIRLSPQKDWAANDPIELAVVLETLEGIRRSYPRKVSIADLIVLGGCAAIEESARLGGTYYLRVPFTSGRTDAAPDQTDVDSFAVLEPKSDGFRNFNSATTQQLIDRARMLDLTAPEMTALVGGLRVLGCNAGGSTAGVWTSRPGTLTRDFFVNLLDMDVEWRKSAAGDGGSAGLYEGVDGQTGKVRWTATEVDLIFGSNPELRAVAETYACDDSDFVGDFVKAWVKVMNLDRFDLRQGGKGAPPPTSRL</sequence>
<evidence type="ECO:0000259" key="10">
    <source>
        <dbReference type="PROSITE" id="PS50873"/>
    </source>
</evidence>
<evidence type="ECO:0000256" key="1">
    <source>
        <dbReference type="ARBA" id="ARBA00001970"/>
    </source>
</evidence>
<evidence type="ECO:0000256" key="7">
    <source>
        <dbReference type="ARBA" id="ARBA00023324"/>
    </source>
</evidence>
<dbReference type="Pfam" id="PF00141">
    <property type="entry name" value="peroxidase"/>
    <property type="match status" value="1"/>
</dbReference>
<dbReference type="Gene3D" id="1.10.420.10">
    <property type="entry name" value="Peroxidase, domain 2"/>
    <property type="match status" value="1"/>
</dbReference>
<keyword evidence="2" id="KW-0575">Peroxidase</keyword>
<evidence type="ECO:0000313" key="11">
    <source>
        <dbReference type="EMBL" id="CAE2269270.1"/>
    </source>
</evidence>
<evidence type="ECO:0000256" key="4">
    <source>
        <dbReference type="ARBA" id="ARBA00022723"/>
    </source>
</evidence>
<evidence type="ECO:0000256" key="2">
    <source>
        <dbReference type="ARBA" id="ARBA00022559"/>
    </source>
</evidence>
<evidence type="ECO:0000256" key="6">
    <source>
        <dbReference type="ARBA" id="ARBA00023004"/>
    </source>
</evidence>
<dbReference type="GO" id="GO:0070301">
    <property type="term" value="P:cellular response to hydrogen peroxide"/>
    <property type="evidence" value="ECO:0007669"/>
    <property type="project" value="TreeGrafter"/>
</dbReference>
<reference evidence="11" key="1">
    <citation type="submission" date="2021-01" db="EMBL/GenBank/DDBJ databases">
        <authorList>
            <person name="Corre E."/>
            <person name="Pelletier E."/>
            <person name="Niang G."/>
            <person name="Scheremetjew M."/>
            <person name="Finn R."/>
            <person name="Kale V."/>
            <person name="Holt S."/>
            <person name="Cochrane G."/>
            <person name="Meng A."/>
            <person name="Brown T."/>
            <person name="Cohen L."/>
        </authorList>
    </citation>
    <scope>NUCLEOTIDE SEQUENCE</scope>
    <source>
        <strain evidence="11">Isolate 1302-5</strain>
    </source>
</reference>
<protein>
    <recommendedName>
        <fullName evidence="10">Plant heme peroxidase family profile domain-containing protein</fullName>
    </recommendedName>
</protein>
<evidence type="ECO:0000256" key="8">
    <source>
        <dbReference type="ARBA" id="ARBA00049145"/>
    </source>
</evidence>
<organism evidence="11">
    <name type="scientific">Odontella aurita</name>
    <dbReference type="NCBI Taxonomy" id="265563"/>
    <lineage>
        <taxon>Eukaryota</taxon>
        <taxon>Sar</taxon>
        <taxon>Stramenopiles</taxon>
        <taxon>Ochrophyta</taxon>
        <taxon>Bacillariophyta</taxon>
        <taxon>Mediophyceae</taxon>
        <taxon>Biddulphiophycidae</taxon>
        <taxon>Eupodiscales</taxon>
        <taxon>Odontellaceae</taxon>
        <taxon>Odontella</taxon>
    </lineage>
</organism>
<dbReference type="PANTHER" id="PTHR30555:SF0">
    <property type="entry name" value="CATALASE-PEROXIDASE"/>
    <property type="match status" value="1"/>
</dbReference>
<feature type="domain" description="Plant heme peroxidase family profile" evidence="10">
    <location>
        <begin position="143"/>
        <end position="368"/>
    </location>
</feature>
<dbReference type="EMBL" id="HBKQ01044929">
    <property type="protein sequence ID" value="CAE2269270.1"/>
    <property type="molecule type" value="Transcribed_RNA"/>
</dbReference>
<dbReference type="PROSITE" id="PS50873">
    <property type="entry name" value="PEROXIDASE_4"/>
    <property type="match status" value="1"/>
</dbReference>
<keyword evidence="5" id="KW-0560">Oxidoreductase</keyword>
<gene>
    <name evidence="11" type="ORF">OAUR00152_LOCUS30982</name>
</gene>
<keyword evidence="6" id="KW-0408">Iron</keyword>
<dbReference type="GO" id="GO:0004096">
    <property type="term" value="F:catalase activity"/>
    <property type="evidence" value="ECO:0007669"/>
    <property type="project" value="InterPro"/>
</dbReference>
<dbReference type="Gene3D" id="1.10.520.10">
    <property type="match status" value="2"/>
</dbReference>
<dbReference type="InterPro" id="IPR002016">
    <property type="entry name" value="Haem_peroxidase"/>
</dbReference>
<dbReference type="SUPFAM" id="SSF48113">
    <property type="entry name" value="Heme-dependent peroxidases"/>
    <property type="match status" value="2"/>
</dbReference>
<evidence type="ECO:0000256" key="9">
    <source>
        <dbReference type="RuleBase" id="RU004241"/>
    </source>
</evidence>
<dbReference type="PANTHER" id="PTHR30555">
    <property type="entry name" value="HYDROPEROXIDASE I, BIFUNCTIONAL CATALASE-PEROXIDASE"/>
    <property type="match status" value="1"/>
</dbReference>
<dbReference type="GO" id="GO:0020037">
    <property type="term" value="F:heme binding"/>
    <property type="evidence" value="ECO:0007669"/>
    <property type="project" value="InterPro"/>
</dbReference>
<accession>A0A7S4JNG9</accession>
<dbReference type="GO" id="GO:0046872">
    <property type="term" value="F:metal ion binding"/>
    <property type="evidence" value="ECO:0007669"/>
    <property type="project" value="UniProtKB-KW"/>
</dbReference>
<keyword evidence="7" id="KW-0376">Hydrogen peroxide</keyword>
<name>A0A7S4JNG9_9STRA</name>
<dbReference type="InterPro" id="IPR000763">
    <property type="entry name" value="Catalase_peroxidase"/>
</dbReference>
<evidence type="ECO:0000256" key="5">
    <source>
        <dbReference type="ARBA" id="ARBA00023002"/>
    </source>
</evidence>
<comment type="catalytic activity">
    <reaction evidence="8">
        <text>2 H2O2 = O2 + 2 H2O</text>
        <dbReference type="Rhea" id="RHEA:20309"/>
        <dbReference type="ChEBI" id="CHEBI:15377"/>
        <dbReference type="ChEBI" id="CHEBI:15379"/>
        <dbReference type="ChEBI" id="CHEBI:16240"/>
        <dbReference type="EC" id="1.11.1.21"/>
    </reaction>
</comment>
<dbReference type="GO" id="GO:0005829">
    <property type="term" value="C:cytosol"/>
    <property type="evidence" value="ECO:0007669"/>
    <property type="project" value="TreeGrafter"/>
</dbReference>
<dbReference type="GO" id="GO:0042744">
    <property type="term" value="P:hydrogen peroxide catabolic process"/>
    <property type="evidence" value="ECO:0007669"/>
    <property type="project" value="UniProtKB-KW"/>
</dbReference>
<keyword evidence="3" id="KW-0349">Heme</keyword>
<dbReference type="InterPro" id="IPR010255">
    <property type="entry name" value="Haem_peroxidase_sf"/>
</dbReference>